<dbReference type="AlphaFoldDB" id="A0A5N6I7P9"/>
<keyword evidence="2" id="KW-1185">Reference proteome</keyword>
<sequence>MVNFKLPTLLLIASSALSYAKISWYSVIAYTDAICEAETFTSATGSFDVCVDMGKSKLRSIAFEPEASAIKCPTDSSVVLSVYSKQECTGDVISYYNLEGCLPLSKNQTMLEVGSWHARCVPSKTA</sequence>
<dbReference type="EMBL" id="ML736778">
    <property type="protein sequence ID" value="KAE8403248.1"/>
    <property type="molecule type" value="Genomic_DNA"/>
</dbReference>
<organism evidence="1 2">
    <name type="scientific">Aspergillus pseudonomiae</name>
    <dbReference type="NCBI Taxonomy" id="1506151"/>
    <lineage>
        <taxon>Eukaryota</taxon>
        <taxon>Fungi</taxon>
        <taxon>Dikarya</taxon>
        <taxon>Ascomycota</taxon>
        <taxon>Pezizomycotina</taxon>
        <taxon>Eurotiomycetes</taxon>
        <taxon>Eurotiomycetidae</taxon>
        <taxon>Eurotiales</taxon>
        <taxon>Aspergillaceae</taxon>
        <taxon>Aspergillus</taxon>
        <taxon>Aspergillus subgen. Circumdati</taxon>
    </lineage>
</organism>
<dbReference type="GeneID" id="43672068"/>
<evidence type="ECO:0000313" key="1">
    <source>
        <dbReference type="EMBL" id="KAE8403248.1"/>
    </source>
</evidence>
<dbReference type="OrthoDB" id="10364939at2759"/>
<reference evidence="1 2" key="1">
    <citation type="submission" date="2019-04" db="EMBL/GenBank/DDBJ databases">
        <authorList>
            <consortium name="DOE Joint Genome Institute"/>
            <person name="Mondo S."/>
            <person name="Kjaerbolling I."/>
            <person name="Vesth T."/>
            <person name="Frisvad J.C."/>
            <person name="Nybo J.L."/>
            <person name="Theobald S."/>
            <person name="Kildgaard S."/>
            <person name="Isbrandt T."/>
            <person name="Kuo A."/>
            <person name="Sato A."/>
            <person name="Lyhne E.K."/>
            <person name="Kogle M.E."/>
            <person name="Wiebenga A."/>
            <person name="Kun R.S."/>
            <person name="Lubbers R.J."/>
            <person name="Makela M.R."/>
            <person name="Barry K."/>
            <person name="Chovatia M."/>
            <person name="Clum A."/>
            <person name="Daum C."/>
            <person name="Haridas S."/>
            <person name="He G."/>
            <person name="LaButti K."/>
            <person name="Lipzen A."/>
            <person name="Riley R."/>
            <person name="Salamov A."/>
            <person name="Simmons B.A."/>
            <person name="Magnuson J.K."/>
            <person name="Henrissat B."/>
            <person name="Mortensen U.H."/>
            <person name="Larsen T.O."/>
            <person name="Devries R.P."/>
            <person name="Grigoriev I.V."/>
            <person name="Machida M."/>
            <person name="Baker S.E."/>
            <person name="Andersen M.R."/>
            <person name="Cantor M.N."/>
            <person name="Hua S.X."/>
        </authorList>
    </citation>
    <scope>NUCLEOTIDE SEQUENCE [LARGE SCALE GENOMIC DNA]</scope>
    <source>
        <strain evidence="1 2">CBS 119388</strain>
    </source>
</reference>
<accession>A0A5N6I7P9</accession>
<name>A0A5N6I7P9_9EURO</name>
<protein>
    <submittedName>
        <fullName evidence="1">Uncharacterized protein</fullName>
    </submittedName>
</protein>
<evidence type="ECO:0000313" key="2">
    <source>
        <dbReference type="Proteomes" id="UP000325579"/>
    </source>
</evidence>
<proteinExistence type="predicted"/>
<gene>
    <name evidence="1" type="ORF">BDV37DRAFT_283856</name>
</gene>
<accession>A0A5N7DBU3</accession>
<dbReference type="Proteomes" id="UP000325579">
    <property type="component" value="Unassembled WGS sequence"/>
</dbReference>
<dbReference type="RefSeq" id="XP_031940567.1">
    <property type="nucleotide sequence ID" value="XM_032087377.1"/>
</dbReference>